<name>A0A918TCY8_9ACTN</name>
<keyword evidence="4" id="KW-1185">Reference proteome</keyword>
<gene>
    <name evidence="3" type="ORF">GCM10010305_60470</name>
</gene>
<reference evidence="3" key="1">
    <citation type="journal article" date="2014" name="Int. J. Syst. Evol. Microbiol.">
        <title>Complete genome sequence of Corynebacterium casei LMG S-19264T (=DSM 44701T), isolated from a smear-ripened cheese.</title>
        <authorList>
            <consortium name="US DOE Joint Genome Institute (JGI-PGF)"/>
            <person name="Walter F."/>
            <person name="Albersmeier A."/>
            <person name="Kalinowski J."/>
            <person name="Ruckert C."/>
        </authorList>
    </citation>
    <scope>NUCLEOTIDE SEQUENCE</scope>
    <source>
        <strain evidence="3">JCM 4518</strain>
    </source>
</reference>
<dbReference type="Proteomes" id="UP000644020">
    <property type="component" value="Unassembled WGS sequence"/>
</dbReference>
<keyword evidence="1" id="KW-1133">Transmembrane helix</keyword>
<evidence type="ECO:0000256" key="2">
    <source>
        <dbReference type="SAM" id="SignalP"/>
    </source>
</evidence>
<feature type="signal peptide" evidence="2">
    <location>
        <begin position="1"/>
        <end position="21"/>
    </location>
</feature>
<feature type="transmembrane region" description="Helical" evidence="1">
    <location>
        <begin position="31"/>
        <end position="52"/>
    </location>
</feature>
<keyword evidence="1" id="KW-0812">Transmembrane</keyword>
<reference evidence="3" key="2">
    <citation type="submission" date="2020-09" db="EMBL/GenBank/DDBJ databases">
        <authorList>
            <person name="Sun Q."/>
            <person name="Ohkuma M."/>
        </authorList>
    </citation>
    <scope>NUCLEOTIDE SEQUENCE</scope>
    <source>
        <strain evidence="3">JCM 4518</strain>
    </source>
</reference>
<evidence type="ECO:0000313" key="4">
    <source>
        <dbReference type="Proteomes" id="UP000644020"/>
    </source>
</evidence>
<keyword evidence="2" id="KW-0732">Signal</keyword>
<keyword evidence="1" id="KW-0472">Membrane</keyword>
<accession>A0A918TCY8</accession>
<protein>
    <submittedName>
        <fullName evidence="3">Uncharacterized protein</fullName>
    </submittedName>
</protein>
<evidence type="ECO:0000256" key="1">
    <source>
        <dbReference type="SAM" id="Phobius"/>
    </source>
</evidence>
<organism evidence="3 4">
    <name type="scientific">Streptomyces termitum</name>
    <dbReference type="NCBI Taxonomy" id="67368"/>
    <lineage>
        <taxon>Bacteria</taxon>
        <taxon>Bacillati</taxon>
        <taxon>Actinomycetota</taxon>
        <taxon>Actinomycetes</taxon>
        <taxon>Kitasatosporales</taxon>
        <taxon>Streptomycetaceae</taxon>
        <taxon>Streptomyces</taxon>
    </lineage>
</organism>
<comment type="caution">
    <text evidence="3">The sequence shown here is derived from an EMBL/GenBank/DDBJ whole genome shotgun (WGS) entry which is preliminary data.</text>
</comment>
<dbReference type="AlphaFoldDB" id="A0A918TCY8"/>
<feature type="chain" id="PRO_5037010400" evidence="2">
    <location>
        <begin position="22"/>
        <end position="319"/>
    </location>
</feature>
<sequence>MIMACHFAAVSAMAPALPARADSIGSMDLVDLVAVATAFLTPPIAFLAALWARRSGRQSADATVVSGVNQAHGSVAAARVQTRGELKLRQQTALADTSAAFLRACDALARTVEQLPGLALEERHAQLTPHGMAVETTLGSLELLAPPELLRHAKALREYCRTLEKLALDRAVLRSAVRALEGGWCPFNAETCDHDHHGAAFVAWEFLLEWPEREDEERWRDRGLLEYCLQESRCMAEGEIAGVLAVVDRVPAAWSRMIGGPVRDPLMERFASLRAPFVEAARAAQSLVPPAEPDGLRTGVSDAVNVAAPSAVSRSSLSA</sequence>
<proteinExistence type="predicted"/>
<dbReference type="EMBL" id="BMUL01000025">
    <property type="protein sequence ID" value="GHB09395.1"/>
    <property type="molecule type" value="Genomic_DNA"/>
</dbReference>
<evidence type="ECO:0000313" key="3">
    <source>
        <dbReference type="EMBL" id="GHB09395.1"/>
    </source>
</evidence>